<reference evidence="1" key="2">
    <citation type="submission" date="2020-05" db="UniProtKB">
        <authorList>
            <consortium name="EnsemblMetazoa"/>
        </authorList>
    </citation>
    <scope>IDENTIFICATION</scope>
    <source>
        <strain evidence="1">IAEA</strain>
    </source>
</reference>
<dbReference type="EMBL" id="JXJN01005564">
    <property type="status" value="NOT_ANNOTATED_CDS"/>
    <property type="molecule type" value="Genomic_DNA"/>
</dbReference>
<evidence type="ECO:0000313" key="2">
    <source>
        <dbReference type="Proteomes" id="UP000092460"/>
    </source>
</evidence>
<dbReference type="AlphaFoldDB" id="A0A1B0AY81"/>
<dbReference type="EnsemblMetazoa" id="GPPI012667-RA">
    <property type="protein sequence ID" value="GPPI012667-PA"/>
    <property type="gene ID" value="GPPI012667"/>
</dbReference>
<protein>
    <submittedName>
        <fullName evidence="1">Uncharacterized protein</fullName>
    </submittedName>
</protein>
<organism evidence="1 2">
    <name type="scientific">Glossina palpalis gambiensis</name>
    <dbReference type="NCBI Taxonomy" id="67801"/>
    <lineage>
        <taxon>Eukaryota</taxon>
        <taxon>Metazoa</taxon>
        <taxon>Ecdysozoa</taxon>
        <taxon>Arthropoda</taxon>
        <taxon>Hexapoda</taxon>
        <taxon>Insecta</taxon>
        <taxon>Pterygota</taxon>
        <taxon>Neoptera</taxon>
        <taxon>Endopterygota</taxon>
        <taxon>Diptera</taxon>
        <taxon>Brachycera</taxon>
        <taxon>Muscomorpha</taxon>
        <taxon>Hippoboscoidea</taxon>
        <taxon>Glossinidae</taxon>
        <taxon>Glossina</taxon>
    </lineage>
</organism>
<evidence type="ECO:0000313" key="1">
    <source>
        <dbReference type="EnsemblMetazoa" id="GPPI012667-PA"/>
    </source>
</evidence>
<dbReference type="Gene3D" id="2.40.50.740">
    <property type="match status" value="1"/>
</dbReference>
<accession>A0A1B0AY81</accession>
<name>A0A1B0AY81_9MUSC</name>
<proteinExistence type="predicted"/>
<keyword evidence="2" id="KW-1185">Reference proteome</keyword>
<sequence>MFKIKNCPGRAKYKLCKVRKTQLNAKGVPLFIRYPDPLIKGPLFKFTLLKAKLLILATCE</sequence>
<dbReference type="VEuPathDB" id="VectorBase:GPPI012667"/>
<dbReference type="Proteomes" id="UP000092460">
    <property type="component" value="Unassembled WGS sequence"/>
</dbReference>
<dbReference type="InterPro" id="IPR038237">
    <property type="entry name" value="Ribosomal_eS4_central_sf"/>
</dbReference>
<reference evidence="2" key="1">
    <citation type="submission" date="2015-01" db="EMBL/GenBank/DDBJ databases">
        <authorList>
            <person name="Aksoy S."/>
            <person name="Warren W."/>
            <person name="Wilson R.K."/>
        </authorList>
    </citation>
    <scope>NUCLEOTIDE SEQUENCE [LARGE SCALE GENOMIC DNA]</scope>
    <source>
        <strain evidence="2">IAEA</strain>
    </source>
</reference>